<sequence length="155" mass="17911">MIELIERFEEFTTSVTKAYKCIQKIKFVETERMGLKANYVMYMYYLGKNPEGLTAKELCKLCIEDKAAVSRAIVDLTEKGFVEPAETDSGRKYRTRIILTSEGKEINNRLNEVIAKAVSKASRSLNEAERENFYRVFSCITDNLEMICDSYLQEK</sequence>
<keyword evidence="3" id="KW-0804">Transcription</keyword>
<dbReference type="PANTHER" id="PTHR42756">
    <property type="entry name" value="TRANSCRIPTIONAL REGULATOR, MARR"/>
    <property type="match status" value="1"/>
</dbReference>
<dbReference type="SMART" id="SM00347">
    <property type="entry name" value="HTH_MARR"/>
    <property type="match status" value="1"/>
</dbReference>
<reference evidence="5 6" key="1">
    <citation type="journal article" date="2021" name="Sci. Rep.">
        <title>The distribution of antibiotic resistance genes in chicken gut microbiota commensals.</title>
        <authorList>
            <person name="Juricova H."/>
            <person name="Matiasovicova J."/>
            <person name="Kubasova T."/>
            <person name="Cejkova D."/>
            <person name="Rychlik I."/>
        </authorList>
    </citation>
    <scope>NUCLEOTIDE SEQUENCE [LARGE SCALE GENOMIC DNA]</scope>
    <source>
        <strain evidence="5 6">An435</strain>
    </source>
</reference>
<dbReference type="InterPro" id="IPR000835">
    <property type="entry name" value="HTH_MarR-typ"/>
</dbReference>
<evidence type="ECO:0000259" key="4">
    <source>
        <dbReference type="PROSITE" id="PS50995"/>
    </source>
</evidence>
<dbReference type="PROSITE" id="PS50995">
    <property type="entry name" value="HTH_MARR_2"/>
    <property type="match status" value="1"/>
</dbReference>
<evidence type="ECO:0000256" key="1">
    <source>
        <dbReference type="ARBA" id="ARBA00023015"/>
    </source>
</evidence>
<keyword evidence="6" id="KW-1185">Reference proteome</keyword>
<accession>A0ABS2FFU7</accession>
<protein>
    <submittedName>
        <fullName evidence="5">MarR family transcriptional regulator</fullName>
    </submittedName>
</protein>
<dbReference type="Gene3D" id="1.10.10.10">
    <property type="entry name" value="Winged helix-like DNA-binding domain superfamily/Winged helix DNA-binding domain"/>
    <property type="match status" value="1"/>
</dbReference>
<evidence type="ECO:0000313" key="6">
    <source>
        <dbReference type="Proteomes" id="UP000767334"/>
    </source>
</evidence>
<evidence type="ECO:0000256" key="3">
    <source>
        <dbReference type="ARBA" id="ARBA00023163"/>
    </source>
</evidence>
<comment type="caution">
    <text evidence="5">The sequence shown here is derived from an EMBL/GenBank/DDBJ whole genome shotgun (WGS) entry which is preliminary data.</text>
</comment>
<dbReference type="RefSeq" id="WP_133013923.1">
    <property type="nucleotide sequence ID" value="NZ_JACJLL010000044.1"/>
</dbReference>
<dbReference type="Proteomes" id="UP000767334">
    <property type="component" value="Unassembled WGS sequence"/>
</dbReference>
<dbReference type="InterPro" id="IPR036388">
    <property type="entry name" value="WH-like_DNA-bd_sf"/>
</dbReference>
<organism evidence="5 6">
    <name type="scientific">Clostridium saudiense</name>
    <dbReference type="NCBI Taxonomy" id="1414720"/>
    <lineage>
        <taxon>Bacteria</taxon>
        <taxon>Bacillati</taxon>
        <taxon>Bacillota</taxon>
        <taxon>Clostridia</taxon>
        <taxon>Eubacteriales</taxon>
        <taxon>Clostridiaceae</taxon>
        <taxon>Clostridium</taxon>
    </lineage>
</organism>
<feature type="domain" description="HTH marR-type" evidence="4">
    <location>
        <begin position="1"/>
        <end position="142"/>
    </location>
</feature>
<evidence type="ECO:0000256" key="2">
    <source>
        <dbReference type="ARBA" id="ARBA00023125"/>
    </source>
</evidence>
<evidence type="ECO:0000313" key="5">
    <source>
        <dbReference type="EMBL" id="MBM6819383.1"/>
    </source>
</evidence>
<dbReference type="Pfam" id="PF12802">
    <property type="entry name" value="MarR_2"/>
    <property type="match status" value="1"/>
</dbReference>
<gene>
    <name evidence="5" type="ORF">H6A19_08540</name>
</gene>
<name>A0ABS2FFU7_9CLOT</name>
<proteinExistence type="predicted"/>
<dbReference type="SUPFAM" id="SSF46785">
    <property type="entry name" value="Winged helix' DNA-binding domain"/>
    <property type="match status" value="1"/>
</dbReference>
<dbReference type="InterPro" id="IPR036390">
    <property type="entry name" value="WH_DNA-bd_sf"/>
</dbReference>
<dbReference type="EMBL" id="JACJLL010000044">
    <property type="protein sequence ID" value="MBM6819383.1"/>
    <property type="molecule type" value="Genomic_DNA"/>
</dbReference>
<keyword evidence="2" id="KW-0238">DNA-binding</keyword>
<keyword evidence="1" id="KW-0805">Transcription regulation</keyword>
<dbReference type="PANTHER" id="PTHR42756:SF1">
    <property type="entry name" value="TRANSCRIPTIONAL REPRESSOR OF EMRAB OPERON"/>
    <property type="match status" value="1"/>
</dbReference>